<proteinExistence type="predicted"/>
<reference evidence="4 5" key="1">
    <citation type="journal article" date="2011" name="Science">
        <title>The Selaginella genome identifies genetic changes associated with the evolution of vascular plants.</title>
        <authorList>
            <person name="Banks J.A."/>
            <person name="Nishiyama T."/>
            <person name="Hasebe M."/>
            <person name="Bowman J.L."/>
            <person name="Gribskov M."/>
            <person name="dePamphilis C."/>
            <person name="Albert V.A."/>
            <person name="Aono N."/>
            <person name="Aoyama T."/>
            <person name="Ambrose B.A."/>
            <person name="Ashton N.W."/>
            <person name="Axtell M.J."/>
            <person name="Barker E."/>
            <person name="Barker M.S."/>
            <person name="Bennetzen J.L."/>
            <person name="Bonawitz N.D."/>
            <person name="Chapple C."/>
            <person name="Cheng C."/>
            <person name="Correa L.G."/>
            <person name="Dacre M."/>
            <person name="DeBarry J."/>
            <person name="Dreyer I."/>
            <person name="Elias M."/>
            <person name="Engstrom E.M."/>
            <person name="Estelle M."/>
            <person name="Feng L."/>
            <person name="Finet C."/>
            <person name="Floyd S.K."/>
            <person name="Frommer W.B."/>
            <person name="Fujita T."/>
            <person name="Gramzow L."/>
            <person name="Gutensohn M."/>
            <person name="Harholt J."/>
            <person name="Hattori M."/>
            <person name="Heyl A."/>
            <person name="Hirai T."/>
            <person name="Hiwatashi Y."/>
            <person name="Ishikawa M."/>
            <person name="Iwata M."/>
            <person name="Karol K.G."/>
            <person name="Koehler B."/>
            <person name="Kolukisaoglu U."/>
            <person name="Kubo M."/>
            <person name="Kurata T."/>
            <person name="Lalonde S."/>
            <person name="Li K."/>
            <person name="Li Y."/>
            <person name="Litt A."/>
            <person name="Lyons E."/>
            <person name="Manning G."/>
            <person name="Maruyama T."/>
            <person name="Michael T.P."/>
            <person name="Mikami K."/>
            <person name="Miyazaki S."/>
            <person name="Morinaga S."/>
            <person name="Murata T."/>
            <person name="Mueller-Roeber B."/>
            <person name="Nelson D.R."/>
            <person name="Obara M."/>
            <person name="Oguri Y."/>
            <person name="Olmstead R.G."/>
            <person name="Onodera N."/>
            <person name="Petersen B.L."/>
            <person name="Pils B."/>
            <person name="Prigge M."/>
            <person name="Rensing S.A."/>
            <person name="Riano-Pachon D.M."/>
            <person name="Roberts A.W."/>
            <person name="Sato Y."/>
            <person name="Scheller H.V."/>
            <person name="Schulz B."/>
            <person name="Schulz C."/>
            <person name="Shakirov E.V."/>
            <person name="Shibagaki N."/>
            <person name="Shinohara N."/>
            <person name="Shippen D.E."/>
            <person name="Soerensen I."/>
            <person name="Sotooka R."/>
            <person name="Sugimoto N."/>
            <person name="Sugita M."/>
            <person name="Sumikawa N."/>
            <person name="Tanurdzic M."/>
            <person name="Theissen G."/>
            <person name="Ulvskov P."/>
            <person name="Wakazuki S."/>
            <person name="Weng J.K."/>
            <person name="Willats W.W."/>
            <person name="Wipf D."/>
            <person name="Wolf P.G."/>
            <person name="Yang L."/>
            <person name="Zimmer A.D."/>
            <person name="Zhu Q."/>
            <person name="Mitros T."/>
            <person name="Hellsten U."/>
            <person name="Loque D."/>
            <person name="Otillar R."/>
            <person name="Salamov A."/>
            <person name="Schmutz J."/>
            <person name="Shapiro H."/>
            <person name="Lindquist E."/>
            <person name="Lucas S."/>
            <person name="Rokhsar D."/>
            <person name="Grigoriev I.V."/>
        </authorList>
    </citation>
    <scope>NUCLEOTIDE SEQUENCE [LARGE SCALE GENOMIC DNA]</scope>
</reference>
<dbReference type="Pfam" id="PF13041">
    <property type="entry name" value="PPR_2"/>
    <property type="match status" value="1"/>
</dbReference>
<dbReference type="Proteomes" id="UP000001514">
    <property type="component" value="Unassembled WGS sequence"/>
</dbReference>
<gene>
    <name evidence="3" type="ORF">SELMODRAFT_101941</name>
    <name evidence="4" type="ORF">SELMODRAFT_79340</name>
</gene>
<evidence type="ECO:0000313" key="5">
    <source>
        <dbReference type="Proteomes" id="UP000001514"/>
    </source>
</evidence>
<dbReference type="InterPro" id="IPR011990">
    <property type="entry name" value="TPR-like_helical_dom_sf"/>
</dbReference>
<evidence type="ECO:0000313" key="4">
    <source>
        <dbReference type="EMBL" id="EFJ35261.1"/>
    </source>
</evidence>
<dbReference type="eggNOG" id="KOG4197">
    <property type="taxonomic scope" value="Eukaryota"/>
</dbReference>
<organism evidence="5">
    <name type="scientific">Selaginella moellendorffii</name>
    <name type="common">Spikemoss</name>
    <dbReference type="NCBI Taxonomy" id="88036"/>
    <lineage>
        <taxon>Eukaryota</taxon>
        <taxon>Viridiplantae</taxon>
        <taxon>Streptophyta</taxon>
        <taxon>Embryophyta</taxon>
        <taxon>Tracheophyta</taxon>
        <taxon>Lycopodiopsida</taxon>
        <taxon>Selaginellales</taxon>
        <taxon>Selaginellaceae</taxon>
        <taxon>Selaginella</taxon>
    </lineage>
</organism>
<keyword evidence="5" id="KW-1185">Reference proteome</keyword>
<dbReference type="InterPro" id="IPR002885">
    <property type="entry name" value="PPR_rpt"/>
</dbReference>
<dbReference type="STRING" id="88036.D8QWM3"/>
<dbReference type="GO" id="GO:0009451">
    <property type="term" value="P:RNA modification"/>
    <property type="evidence" value="ECO:0007669"/>
    <property type="project" value="InterPro"/>
</dbReference>
<keyword evidence="1" id="KW-0677">Repeat</keyword>
<dbReference type="HOGENOM" id="CLU_002706_0_0_1"/>
<dbReference type="Gene3D" id="1.25.40.10">
    <property type="entry name" value="Tetratricopeptide repeat domain"/>
    <property type="match status" value="1"/>
</dbReference>
<evidence type="ECO:0000313" key="3">
    <source>
        <dbReference type="EMBL" id="EFJ24195.1"/>
    </source>
</evidence>
<evidence type="ECO:0008006" key="6">
    <source>
        <dbReference type="Google" id="ProtNLM"/>
    </source>
</evidence>
<dbReference type="NCBIfam" id="TIGR00756">
    <property type="entry name" value="PPR"/>
    <property type="match status" value="1"/>
</dbReference>
<dbReference type="GO" id="GO:0003723">
    <property type="term" value="F:RNA binding"/>
    <property type="evidence" value="ECO:0007669"/>
    <property type="project" value="InterPro"/>
</dbReference>
<dbReference type="PANTHER" id="PTHR47926:SF533">
    <property type="entry name" value="DYW DOMAIN-CONTAINING PROTEIN"/>
    <property type="match status" value="1"/>
</dbReference>
<sequence length="159" mass="18041">MRDKNVISWTSVIAAYAHHGHSRAALELFYEMACEGQAPNEITLATLLYACNYTGRINDGVYYFMFLHLEFGIPATREHFVWLIDVLGRCGQLEKAEELLRSMPFEPQPLAWRMLLGACQSHKDVERGERLARHLFATNSVRSSPYVVLSNIFLSSSAS</sequence>
<dbReference type="PROSITE" id="PS51375">
    <property type="entry name" value="PPR"/>
    <property type="match status" value="1"/>
</dbReference>
<name>D8QWM3_SELML</name>
<dbReference type="KEGG" id="smo:SELMODRAFT_101941"/>
<dbReference type="OMA" id="LFYEMAC"/>
<dbReference type="EMBL" id="GL377568">
    <property type="protein sequence ID" value="EFJ35261.1"/>
    <property type="molecule type" value="Genomic_DNA"/>
</dbReference>
<evidence type="ECO:0000256" key="2">
    <source>
        <dbReference type="PROSITE-ProRule" id="PRU00708"/>
    </source>
</evidence>
<feature type="repeat" description="PPR" evidence="2">
    <location>
        <begin position="5"/>
        <end position="39"/>
    </location>
</feature>
<dbReference type="InParanoid" id="D8QWM3"/>
<dbReference type="KEGG" id="smo:SELMODRAFT_79340"/>
<dbReference type="PANTHER" id="PTHR47926">
    <property type="entry name" value="PENTATRICOPEPTIDE REPEAT-CONTAINING PROTEIN"/>
    <property type="match status" value="1"/>
</dbReference>
<dbReference type="AlphaFoldDB" id="D8QWM3"/>
<dbReference type="EMBL" id="GL377590">
    <property type="protein sequence ID" value="EFJ24195.1"/>
    <property type="molecule type" value="Genomic_DNA"/>
</dbReference>
<dbReference type="Gramene" id="EFJ24195">
    <property type="protein sequence ID" value="EFJ24195"/>
    <property type="gene ID" value="SELMODRAFT_101941"/>
</dbReference>
<protein>
    <recommendedName>
        <fullName evidence="6">Pentacotripeptide-repeat region of PRORP domain-containing protein</fullName>
    </recommendedName>
</protein>
<dbReference type="Pfam" id="PF01535">
    <property type="entry name" value="PPR"/>
    <property type="match status" value="1"/>
</dbReference>
<accession>D8QWM3</accession>
<dbReference type="Gramene" id="EFJ35261">
    <property type="protein sequence ID" value="EFJ35261"/>
    <property type="gene ID" value="SELMODRAFT_79340"/>
</dbReference>
<evidence type="ECO:0000256" key="1">
    <source>
        <dbReference type="ARBA" id="ARBA00022737"/>
    </source>
</evidence>
<dbReference type="InterPro" id="IPR046960">
    <property type="entry name" value="PPR_At4g14850-like_plant"/>
</dbReference>